<protein>
    <recommendedName>
        <fullName evidence="4">Transposon Ty3-I Gag-Pol polyprotein</fullName>
    </recommendedName>
</protein>
<comment type="caution">
    <text evidence="2">The sequence shown here is derived from an EMBL/GenBank/DDBJ whole genome shotgun (WGS) entry which is preliminary data.</text>
</comment>
<evidence type="ECO:0000313" key="3">
    <source>
        <dbReference type="Proteomes" id="UP000288805"/>
    </source>
</evidence>
<accession>A0A438K9Y1</accession>
<dbReference type="InterPro" id="IPR043128">
    <property type="entry name" value="Rev_trsase/Diguanyl_cyclase"/>
</dbReference>
<dbReference type="Gene3D" id="3.10.10.10">
    <property type="entry name" value="HIV Type 1 Reverse Transcriptase, subunit A, domain 1"/>
    <property type="match status" value="1"/>
</dbReference>
<dbReference type="PANTHER" id="PTHR24559">
    <property type="entry name" value="TRANSPOSON TY3-I GAG-POL POLYPROTEIN"/>
    <property type="match status" value="1"/>
</dbReference>
<reference evidence="2 3" key="1">
    <citation type="journal article" date="2018" name="PLoS Genet.">
        <title>Population sequencing reveals clonal diversity and ancestral inbreeding in the grapevine cultivar Chardonnay.</title>
        <authorList>
            <person name="Roach M.J."/>
            <person name="Johnson D.L."/>
            <person name="Bohlmann J."/>
            <person name="van Vuuren H.J."/>
            <person name="Jones S.J."/>
            <person name="Pretorius I.S."/>
            <person name="Schmidt S.A."/>
            <person name="Borneman A.R."/>
        </authorList>
    </citation>
    <scope>NUCLEOTIDE SEQUENCE [LARGE SCALE GENOMIC DNA]</scope>
    <source>
        <strain evidence="3">cv. Chardonnay</strain>
        <tissue evidence="2">Leaf</tissue>
    </source>
</reference>
<dbReference type="Gene3D" id="3.30.70.270">
    <property type="match status" value="1"/>
</dbReference>
<name>A0A438K9Y1_VITVI</name>
<dbReference type="SUPFAM" id="SSF56672">
    <property type="entry name" value="DNA/RNA polymerases"/>
    <property type="match status" value="1"/>
</dbReference>
<dbReference type="EMBL" id="QGNW01000012">
    <property type="protein sequence ID" value="RVX18020.1"/>
    <property type="molecule type" value="Genomic_DNA"/>
</dbReference>
<dbReference type="Proteomes" id="UP000288805">
    <property type="component" value="Unassembled WGS sequence"/>
</dbReference>
<dbReference type="InterPro" id="IPR053134">
    <property type="entry name" value="RNA-dir_DNA_polymerase"/>
</dbReference>
<dbReference type="PANTHER" id="PTHR24559:SF444">
    <property type="entry name" value="REVERSE TRANSCRIPTASE DOMAIN-CONTAINING PROTEIN"/>
    <property type="match status" value="1"/>
</dbReference>
<dbReference type="AlphaFoldDB" id="A0A438K9Y1"/>
<gene>
    <name evidence="2" type="ORF">CK203_004148</name>
</gene>
<sequence length="157" mass="17762">MFSFLDAFSGYHQIPMYPADEEKTAFITPHGLYCYKVMSFGSKTLAPLIKTGDKNLQTSHRPHCRALANSWVYGQPNGHRGQSGSSQGSIETPPPKDKKELQRLTGKLVALGRFIARFTDELRPFFWQYEKLEQVDGRTTVKTLLKRLNVVSCSHPS</sequence>
<evidence type="ECO:0000313" key="2">
    <source>
        <dbReference type="EMBL" id="RVX18020.1"/>
    </source>
</evidence>
<organism evidence="2 3">
    <name type="scientific">Vitis vinifera</name>
    <name type="common">Grape</name>
    <dbReference type="NCBI Taxonomy" id="29760"/>
    <lineage>
        <taxon>Eukaryota</taxon>
        <taxon>Viridiplantae</taxon>
        <taxon>Streptophyta</taxon>
        <taxon>Embryophyta</taxon>
        <taxon>Tracheophyta</taxon>
        <taxon>Spermatophyta</taxon>
        <taxon>Magnoliopsida</taxon>
        <taxon>eudicotyledons</taxon>
        <taxon>Gunneridae</taxon>
        <taxon>Pentapetalae</taxon>
        <taxon>rosids</taxon>
        <taxon>Vitales</taxon>
        <taxon>Vitaceae</taxon>
        <taxon>Viteae</taxon>
        <taxon>Vitis</taxon>
    </lineage>
</organism>
<feature type="region of interest" description="Disordered" evidence="1">
    <location>
        <begin position="77"/>
        <end position="99"/>
    </location>
</feature>
<evidence type="ECO:0000256" key="1">
    <source>
        <dbReference type="SAM" id="MobiDB-lite"/>
    </source>
</evidence>
<dbReference type="InterPro" id="IPR043502">
    <property type="entry name" value="DNA/RNA_pol_sf"/>
</dbReference>
<proteinExistence type="predicted"/>
<evidence type="ECO:0008006" key="4">
    <source>
        <dbReference type="Google" id="ProtNLM"/>
    </source>
</evidence>